<evidence type="ECO:0000256" key="5">
    <source>
        <dbReference type="ARBA" id="ARBA00023221"/>
    </source>
</evidence>
<reference evidence="6 7" key="1">
    <citation type="submission" date="2019-02" db="EMBL/GenBank/DDBJ databases">
        <title>Halieaceae_genomes.</title>
        <authorList>
            <person name="Li S.-H."/>
        </authorList>
    </citation>
    <scope>NUCLEOTIDE SEQUENCE [LARGE SCALE GENOMIC DNA]</scope>
    <source>
        <strain evidence="6 7">JH123</strain>
    </source>
</reference>
<dbReference type="PANTHER" id="PTHR43180:SF28">
    <property type="entry name" value="NAD(P)-BINDING ROSSMANN-FOLD SUPERFAMILY PROTEIN"/>
    <property type="match status" value="1"/>
</dbReference>
<keyword evidence="2" id="KW-0560">Oxidoreductase</keyword>
<dbReference type="Proteomes" id="UP001317963">
    <property type="component" value="Chromosome"/>
</dbReference>
<keyword evidence="4" id="KW-0443">Lipid metabolism</keyword>
<keyword evidence="3" id="KW-0520">NAD</keyword>
<dbReference type="SUPFAM" id="SSF51735">
    <property type="entry name" value="NAD(P)-binding Rossmann-fold domains"/>
    <property type="match status" value="1"/>
</dbReference>
<evidence type="ECO:0000256" key="2">
    <source>
        <dbReference type="ARBA" id="ARBA00023002"/>
    </source>
</evidence>
<keyword evidence="5" id="KW-0753">Steroid metabolism</keyword>
<accession>A0ABY6Q3F8</accession>
<sequence length="257" mass="26620">MTDLAHKPFLKKVALISGGASGIGLATAKRLIAGGATVWITDIQDALGERIAEEIGATYVHLDVVNEAEWISVIELIASQGQGLHYVMNNAGIASSGNLETETVEGFMQTININLLGVFLGCKVCAPLMAVSGGGAIVNVSSIYGMVSSPKVLAYSASKGGVRAMTKSMALDLADRETGVRVNSIHPGFADTPLVENAIAALEPEEGEQFSAQIAERAKLGLADPDQIAAAAVFLFSDDSSFMTGSELVVDGGYTAS</sequence>
<name>A0ABY6Q3F8_9GAMM</name>
<dbReference type="PANTHER" id="PTHR43180">
    <property type="entry name" value="3-OXOACYL-(ACYL-CARRIER-PROTEIN) REDUCTASE (AFU_ORTHOLOGUE AFUA_6G11210)"/>
    <property type="match status" value="1"/>
</dbReference>
<protein>
    <submittedName>
        <fullName evidence="6">SDR family oxidoreductase</fullName>
    </submittedName>
</protein>
<dbReference type="PROSITE" id="PS00061">
    <property type="entry name" value="ADH_SHORT"/>
    <property type="match status" value="1"/>
</dbReference>
<evidence type="ECO:0000313" key="6">
    <source>
        <dbReference type="EMBL" id="UZP73524.1"/>
    </source>
</evidence>
<comment type="similarity">
    <text evidence="1">Belongs to the short-chain dehydrogenases/reductases (SDR) family.</text>
</comment>
<evidence type="ECO:0000256" key="1">
    <source>
        <dbReference type="ARBA" id="ARBA00006484"/>
    </source>
</evidence>
<dbReference type="PRINTS" id="PR00081">
    <property type="entry name" value="GDHRDH"/>
</dbReference>
<dbReference type="InterPro" id="IPR020904">
    <property type="entry name" value="Sc_DH/Rdtase_CS"/>
</dbReference>
<dbReference type="InterPro" id="IPR036291">
    <property type="entry name" value="NAD(P)-bd_dom_sf"/>
</dbReference>
<evidence type="ECO:0000313" key="7">
    <source>
        <dbReference type="Proteomes" id="UP001317963"/>
    </source>
</evidence>
<evidence type="ECO:0000256" key="3">
    <source>
        <dbReference type="ARBA" id="ARBA00023027"/>
    </source>
</evidence>
<dbReference type="PRINTS" id="PR00080">
    <property type="entry name" value="SDRFAMILY"/>
</dbReference>
<proteinExistence type="inferred from homology"/>
<keyword evidence="7" id="KW-1185">Reference proteome</keyword>
<gene>
    <name evidence="6" type="ORF">E0F26_01700</name>
</gene>
<dbReference type="Pfam" id="PF13561">
    <property type="entry name" value="adh_short_C2"/>
    <property type="match status" value="1"/>
</dbReference>
<organism evidence="6 7">
    <name type="scientific">Candidatus Paraluminiphilus aquimaris</name>
    <dbReference type="NCBI Taxonomy" id="2518994"/>
    <lineage>
        <taxon>Bacteria</taxon>
        <taxon>Pseudomonadati</taxon>
        <taxon>Pseudomonadota</taxon>
        <taxon>Gammaproteobacteria</taxon>
        <taxon>Cellvibrionales</taxon>
        <taxon>Halieaceae</taxon>
        <taxon>Candidatus Paraluminiphilus</taxon>
    </lineage>
</organism>
<dbReference type="InterPro" id="IPR002347">
    <property type="entry name" value="SDR_fam"/>
</dbReference>
<dbReference type="EMBL" id="CP036501">
    <property type="protein sequence ID" value="UZP73524.1"/>
    <property type="molecule type" value="Genomic_DNA"/>
</dbReference>
<evidence type="ECO:0000256" key="4">
    <source>
        <dbReference type="ARBA" id="ARBA00023098"/>
    </source>
</evidence>
<dbReference type="RefSeq" id="WP_279242317.1">
    <property type="nucleotide sequence ID" value="NZ_CP036501.1"/>
</dbReference>
<dbReference type="Gene3D" id="3.40.50.720">
    <property type="entry name" value="NAD(P)-binding Rossmann-like Domain"/>
    <property type="match status" value="1"/>
</dbReference>